<dbReference type="InterPro" id="IPR023214">
    <property type="entry name" value="HAD_sf"/>
</dbReference>
<dbReference type="EMBL" id="BJZQ01000023">
    <property type="protein sequence ID" value="GEO90603.1"/>
    <property type="molecule type" value="Genomic_DNA"/>
</dbReference>
<proteinExistence type="predicted"/>
<organism evidence="2 3">
    <name type="scientific">Aeromicrobium flavum</name>
    <dbReference type="NCBI Taxonomy" id="416568"/>
    <lineage>
        <taxon>Bacteria</taxon>
        <taxon>Bacillati</taxon>
        <taxon>Actinomycetota</taxon>
        <taxon>Actinomycetes</taxon>
        <taxon>Propionibacteriales</taxon>
        <taxon>Nocardioidaceae</taxon>
        <taxon>Aeromicrobium</taxon>
    </lineage>
</organism>
<dbReference type="InterPro" id="IPR036412">
    <property type="entry name" value="HAD-like_sf"/>
</dbReference>
<name>A0A512HYS4_9ACTN</name>
<dbReference type="InterPro" id="IPR056782">
    <property type="entry name" value="HAD_PNKP"/>
</dbReference>
<gene>
    <name evidence="2" type="ORF">AFL01nite_29300</name>
</gene>
<comment type="caution">
    <text evidence="2">The sequence shown here is derived from an EMBL/GenBank/DDBJ whole genome shotgun (WGS) entry which is preliminary data.</text>
</comment>
<evidence type="ECO:0000259" key="1">
    <source>
        <dbReference type="Pfam" id="PF25109"/>
    </source>
</evidence>
<dbReference type="OrthoDB" id="7592866at2"/>
<dbReference type="Proteomes" id="UP000321769">
    <property type="component" value="Unassembled WGS sequence"/>
</dbReference>
<evidence type="ECO:0000313" key="3">
    <source>
        <dbReference type="Proteomes" id="UP000321769"/>
    </source>
</evidence>
<accession>A0A512HYS4</accession>
<dbReference type="Gene3D" id="3.40.50.1000">
    <property type="entry name" value="HAD superfamily/HAD-like"/>
    <property type="match status" value="1"/>
</dbReference>
<evidence type="ECO:0000313" key="2">
    <source>
        <dbReference type="EMBL" id="GEO90603.1"/>
    </source>
</evidence>
<dbReference type="RefSeq" id="WP_146828703.1">
    <property type="nucleotide sequence ID" value="NZ_BAAAYQ010000001.1"/>
</dbReference>
<dbReference type="Pfam" id="PF25109">
    <property type="entry name" value="HAD_PNKP"/>
    <property type="match status" value="1"/>
</dbReference>
<protein>
    <recommendedName>
        <fullName evidence="1">Polynucleotide kinase PNKP phosphatase domain-containing protein</fullName>
    </recommendedName>
</protein>
<reference evidence="2 3" key="1">
    <citation type="submission" date="2019-07" db="EMBL/GenBank/DDBJ databases">
        <title>Whole genome shotgun sequence of Aeromicrobium flavum NBRC 107625.</title>
        <authorList>
            <person name="Hosoyama A."/>
            <person name="Uohara A."/>
            <person name="Ohji S."/>
            <person name="Ichikawa N."/>
        </authorList>
    </citation>
    <scope>NUCLEOTIDE SEQUENCE [LARGE SCALE GENOMIC DNA]</scope>
    <source>
        <strain evidence="2 3">NBRC 107625</strain>
    </source>
</reference>
<dbReference type="SUPFAM" id="SSF56784">
    <property type="entry name" value="HAD-like"/>
    <property type="match status" value="1"/>
</dbReference>
<feature type="domain" description="Polynucleotide kinase PNKP phosphatase" evidence="1">
    <location>
        <begin position="3"/>
        <end position="137"/>
    </location>
</feature>
<keyword evidence="3" id="KW-1185">Reference proteome</keyword>
<dbReference type="AlphaFoldDB" id="A0A512HYS4"/>
<sequence>MRDAALFDLDGTLCDTSTIEHLTRGPERDYAAFHAASADCPPRADVLAGLEAARERGVAIVLWTGREFLWRDLTLDWLAAHRISHDGLYMRLAADYRPATKVKAELLKDVADDGLRVVEAWEDDQEIVALLRTAGVADVHEVAAVGS</sequence>